<gene>
    <name evidence="7" type="ORF">HRJ34_10990</name>
</gene>
<evidence type="ECO:0000256" key="4">
    <source>
        <dbReference type="ARBA" id="ARBA00022989"/>
    </source>
</evidence>
<evidence type="ECO:0000256" key="2">
    <source>
        <dbReference type="ARBA" id="ARBA00008974"/>
    </source>
</evidence>
<reference evidence="7" key="2">
    <citation type="submission" date="2021-04" db="EMBL/GenBank/DDBJ databases">
        <title>Isolation and genomic analysis of the ibuprofen-degrading bacterium Sphingomonas strain MPO218.</title>
        <authorList>
            <person name="Aulestia M."/>
            <person name="Flores A."/>
            <person name="Mangas E.L."/>
            <person name="Perez-Pulido A.J."/>
            <person name="Santero E."/>
            <person name="Camacho E.M."/>
        </authorList>
    </citation>
    <scope>NUCLEOTIDE SEQUENCE</scope>
    <source>
        <strain evidence="7">MPO218</strain>
    </source>
</reference>
<feature type="transmembrane region" description="Helical" evidence="6">
    <location>
        <begin position="146"/>
        <end position="168"/>
    </location>
</feature>
<keyword evidence="5 6" id="KW-0472">Membrane</keyword>
<dbReference type="Pfam" id="PF02133">
    <property type="entry name" value="Transp_cyt_pur"/>
    <property type="match status" value="1"/>
</dbReference>
<dbReference type="GO" id="GO:0005886">
    <property type="term" value="C:plasma membrane"/>
    <property type="evidence" value="ECO:0007669"/>
    <property type="project" value="TreeGrafter"/>
</dbReference>
<dbReference type="PANTHER" id="PTHR30569">
    <property type="entry name" value="CYTOSINE TRANSPORTER CODB"/>
    <property type="match status" value="1"/>
</dbReference>
<organism evidence="7 8">
    <name type="scientific">Rhizorhabdus wittichii</name>
    <dbReference type="NCBI Taxonomy" id="160791"/>
    <lineage>
        <taxon>Bacteria</taxon>
        <taxon>Pseudomonadati</taxon>
        <taxon>Pseudomonadota</taxon>
        <taxon>Alphaproteobacteria</taxon>
        <taxon>Sphingomonadales</taxon>
        <taxon>Sphingomonadaceae</taxon>
        <taxon>Rhizorhabdus</taxon>
    </lineage>
</organism>
<dbReference type="EMBL" id="CP059319">
    <property type="protein sequence ID" value="QTH23983.1"/>
    <property type="molecule type" value="Genomic_DNA"/>
</dbReference>
<dbReference type="Gene3D" id="1.10.4160.10">
    <property type="entry name" value="Hydantoin permease"/>
    <property type="match status" value="1"/>
</dbReference>
<dbReference type="RefSeq" id="WP_208634106.1">
    <property type="nucleotide sequence ID" value="NZ_CP059319.1"/>
</dbReference>
<evidence type="ECO:0000256" key="6">
    <source>
        <dbReference type="SAM" id="Phobius"/>
    </source>
</evidence>
<comment type="similarity">
    <text evidence="2">Belongs to the purine-cytosine permease (2.A.39) family.</text>
</comment>
<feature type="transmembrane region" description="Helical" evidence="6">
    <location>
        <begin position="211"/>
        <end position="228"/>
    </location>
</feature>
<feature type="transmembrane region" description="Helical" evidence="6">
    <location>
        <begin position="279"/>
        <end position="308"/>
    </location>
</feature>
<protein>
    <submittedName>
        <fullName evidence="7">Cytosine permease</fullName>
    </submittedName>
</protein>
<feature type="transmembrane region" description="Helical" evidence="6">
    <location>
        <begin position="320"/>
        <end position="337"/>
    </location>
</feature>
<dbReference type="InterPro" id="IPR001248">
    <property type="entry name" value="Pur-cyt_permease"/>
</dbReference>
<feature type="transmembrane region" description="Helical" evidence="6">
    <location>
        <begin position="240"/>
        <end position="259"/>
    </location>
</feature>
<evidence type="ECO:0000256" key="5">
    <source>
        <dbReference type="ARBA" id="ARBA00023136"/>
    </source>
</evidence>
<evidence type="ECO:0000313" key="7">
    <source>
        <dbReference type="EMBL" id="QTH23983.1"/>
    </source>
</evidence>
<dbReference type="AlphaFoldDB" id="A0A975HG03"/>
<feature type="transmembrane region" description="Helical" evidence="6">
    <location>
        <begin position="343"/>
        <end position="364"/>
    </location>
</feature>
<keyword evidence="3 6" id="KW-0812">Transmembrane</keyword>
<keyword evidence="4 6" id="KW-1133">Transmembrane helix</keyword>
<dbReference type="PANTHER" id="PTHR30569:SF0">
    <property type="entry name" value="CYTOSINE PERMEASE"/>
    <property type="match status" value="1"/>
</dbReference>
<feature type="transmembrane region" description="Helical" evidence="6">
    <location>
        <begin position="62"/>
        <end position="88"/>
    </location>
</feature>
<comment type="subcellular location">
    <subcellularLocation>
        <location evidence="1">Membrane</location>
        <topology evidence="1">Multi-pass membrane protein</topology>
    </subcellularLocation>
</comment>
<sequence>MADGMIQKEAPAGSGDDRDFALSAVPATATTPSYKIGIVLLGANISVPTLVMGGELGVKAGFSTTVTACIWGGLILGLLAGTCAYVGARSRVTTYVMILRAFGRRGGEIINLLLSVSAIGWTGVVVMLFAETMVHMAHDMPPVGRLSFWAVSGSILMAFTTIVGFRALDLLSNVVLPLKIGLLAWAVTVAIQTYGTGFIDPSFTPVAMDEKTAVSFIVGGWVVGAIVAPDFSRFARSPIAVGVACFLALGVGYPLVLLGSSVPGILTGQRDLLMTMGTLGMGIAALGIILLASWTGGATNLYCASLMLSTVFRRLSRKRLVWLSGGIGLAIGLAGITDRIVPYLVLLSAIIPPIAGIYLPRFFLDQRAGLVPLVERDWHAGAIVALLLGIAAAAIGQIGGGFLTGLVALDSLLVSTASYLILEAARQHVARHTVPAS</sequence>
<name>A0A975HG03_9SPHN</name>
<feature type="transmembrane region" description="Helical" evidence="6">
    <location>
        <begin position="376"/>
        <end position="396"/>
    </location>
</feature>
<proteinExistence type="inferred from homology"/>
<dbReference type="Proteomes" id="UP000664914">
    <property type="component" value="Chromosome"/>
</dbReference>
<feature type="transmembrane region" description="Helical" evidence="6">
    <location>
        <begin position="180"/>
        <end position="199"/>
    </location>
</feature>
<dbReference type="GO" id="GO:0015209">
    <property type="term" value="F:cytosine transmembrane transporter activity"/>
    <property type="evidence" value="ECO:0007669"/>
    <property type="project" value="InterPro"/>
</dbReference>
<evidence type="ECO:0000313" key="8">
    <source>
        <dbReference type="Proteomes" id="UP000664914"/>
    </source>
</evidence>
<evidence type="ECO:0000256" key="3">
    <source>
        <dbReference type="ARBA" id="ARBA00022692"/>
    </source>
</evidence>
<evidence type="ECO:0000256" key="1">
    <source>
        <dbReference type="ARBA" id="ARBA00004141"/>
    </source>
</evidence>
<feature type="transmembrane region" description="Helical" evidence="6">
    <location>
        <begin position="109"/>
        <end position="130"/>
    </location>
</feature>
<accession>A0A975HG03</accession>
<dbReference type="InterPro" id="IPR030191">
    <property type="entry name" value="CodB"/>
</dbReference>
<reference evidence="7" key="1">
    <citation type="submission" date="2020-07" db="EMBL/GenBank/DDBJ databases">
        <authorList>
            <person name="Camacho E."/>
        </authorList>
    </citation>
    <scope>NUCLEOTIDE SEQUENCE</scope>
    <source>
        <strain evidence="7">MPO218</strain>
    </source>
</reference>